<gene>
    <name evidence="2" type="ORF">WOLCODRAFT_158458</name>
</gene>
<feature type="region of interest" description="Disordered" evidence="1">
    <location>
        <begin position="157"/>
        <end position="178"/>
    </location>
</feature>
<accession>A0A2H3J9I5</accession>
<feature type="region of interest" description="Disordered" evidence="1">
    <location>
        <begin position="38"/>
        <end position="73"/>
    </location>
</feature>
<feature type="region of interest" description="Disordered" evidence="1">
    <location>
        <begin position="260"/>
        <end position="331"/>
    </location>
</feature>
<evidence type="ECO:0008006" key="4">
    <source>
        <dbReference type="Google" id="ProtNLM"/>
    </source>
</evidence>
<feature type="region of interest" description="Disordered" evidence="1">
    <location>
        <begin position="347"/>
        <end position="487"/>
    </location>
</feature>
<feature type="region of interest" description="Disordered" evidence="1">
    <location>
        <begin position="1"/>
        <end position="21"/>
    </location>
</feature>
<feature type="compositionally biased region" description="Basic and acidic residues" evidence="1">
    <location>
        <begin position="359"/>
        <end position="384"/>
    </location>
</feature>
<feature type="compositionally biased region" description="Low complexity" evidence="1">
    <location>
        <begin position="450"/>
        <end position="479"/>
    </location>
</feature>
<dbReference type="OrthoDB" id="3003917at2759"/>
<keyword evidence="3" id="KW-1185">Reference proteome</keyword>
<dbReference type="Proteomes" id="UP000218811">
    <property type="component" value="Unassembled WGS sequence"/>
</dbReference>
<organism evidence="2 3">
    <name type="scientific">Wolfiporia cocos (strain MD-104)</name>
    <name type="common">Brown rot fungus</name>
    <dbReference type="NCBI Taxonomy" id="742152"/>
    <lineage>
        <taxon>Eukaryota</taxon>
        <taxon>Fungi</taxon>
        <taxon>Dikarya</taxon>
        <taxon>Basidiomycota</taxon>
        <taxon>Agaricomycotina</taxon>
        <taxon>Agaricomycetes</taxon>
        <taxon>Polyporales</taxon>
        <taxon>Phaeolaceae</taxon>
        <taxon>Wolfiporia</taxon>
    </lineage>
</organism>
<sequence>MRTADRNGSVGAASSSRAAGNCLPPLLGFVTTGWIASVSDPGGSSADPAITGSNPPLPAPFAHPPHACARPPLLTPRSAAKKYQDHTSQIVENDGDERMGAADPQDISEDAYAADERWKNAWLARMERCDLDSDPVAPPGAVAARCGARRATREGRELPLHLLPSKKQKRKQTEAPATPRTLSLKEVLEFFMDDLSMWQLVASLEADGAHLRNKNKRDERDWMRVFCEDVVEALHLLSRFKATLPEKCALLRSKVFPTSPFSDTESDASLSPPTRPKTLPAPSRTRSSPALHASQPSASASKHNVHNRSLSIAFPRSARSRSRSFGVRPQVHKRALAREVSMTTALGAKAQQQAASKQAAEKRAAQADARRTREKERESARDGARAAAQGVTLVAATPVKQKRASAGRGAEAVEAARDGRAQMSLPRLPRCDFGVGAGQGGEEEDEEEYNGNLMLPSSPDAMLSSSSSRGPSSAASGADSDSDENET</sequence>
<evidence type="ECO:0000256" key="1">
    <source>
        <dbReference type="SAM" id="MobiDB-lite"/>
    </source>
</evidence>
<evidence type="ECO:0000313" key="2">
    <source>
        <dbReference type="EMBL" id="PCH38922.1"/>
    </source>
</evidence>
<reference evidence="2 3" key="1">
    <citation type="journal article" date="2012" name="Science">
        <title>The Paleozoic origin of enzymatic lignin decomposition reconstructed from 31 fungal genomes.</title>
        <authorList>
            <person name="Floudas D."/>
            <person name="Binder M."/>
            <person name="Riley R."/>
            <person name="Barry K."/>
            <person name="Blanchette R.A."/>
            <person name="Henrissat B."/>
            <person name="Martinez A.T."/>
            <person name="Otillar R."/>
            <person name="Spatafora J.W."/>
            <person name="Yadav J.S."/>
            <person name="Aerts A."/>
            <person name="Benoit I."/>
            <person name="Boyd A."/>
            <person name="Carlson A."/>
            <person name="Copeland A."/>
            <person name="Coutinho P.M."/>
            <person name="de Vries R.P."/>
            <person name="Ferreira P."/>
            <person name="Findley K."/>
            <person name="Foster B."/>
            <person name="Gaskell J."/>
            <person name="Glotzer D."/>
            <person name="Gorecki P."/>
            <person name="Heitman J."/>
            <person name="Hesse C."/>
            <person name="Hori C."/>
            <person name="Igarashi K."/>
            <person name="Jurgens J.A."/>
            <person name="Kallen N."/>
            <person name="Kersten P."/>
            <person name="Kohler A."/>
            <person name="Kuees U."/>
            <person name="Kumar T.K.A."/>
            <person name="Kuo A."/>
            <person name="LaButti K."/>
            <person name="Larrondo L.F."/>
            <person name="Lindquist E."/>
            <person name="Ling A."/>
            <person name="Lombard V."/>
            <person name="Lucas S."/>
            <person name="Lundell T."/>
            <person name="Martin R."/>
            <person name="McLaughlin D.J."/>
            <person name="Morgenstern I."/>
            <person name="Morin E."/>
            <person name="Murat C."/>
            <person name="Nagy L.G."/>
            <person name="Nolan M."/>
            <person name="Ohm R.A."/>
            <person name="Patyshakuliyeva A."/>
            <person name="Rokas A."/>
            <person name="Ruiz-Duenas F.J."/>
            <person name="Sabat G."/>
            <person name="Salamov A."/>
            <person name="Samejima M."/>
            <person name="Schmutz J."/>
            <person name="Slot J.C."/>
            <person name="St John F."/>
            <person name="Stenlid J."/>
            <person name="Sun H."/>
            <person name="Sun S."/>
            <person name="Syed K."/>
            <person name="Tsang A."/>
            <person name="Wiebenga A."/>
            <person name="Young D."/>
            <person name="Pisabarro A."/>
            <person name="Eastwood D.C."/>
            <person name="Martin F."/>
            <person name="Cullen D."/>
            <person name="Grigoriev I.V."/>
            <person name="Hibbett D.S."/>
        </authorList>
    </citation>
    <scope>NUCLEOTIDE SEQUENCE [LARGE SCALE GENOMIC DNA]</scope>
    <source>
        <strain evidence="2 3">MD-104</strain>
    </source>
</reference>
<dbReference type="AlphaFoldDB" id="A0A2H3J9I5"/>
<evidence type="ECO:0000313" key="3">
    <source>
        <dbReference type="Proteomes" id="UP000218811"/>
    </source>
</evidence>
<feature type="compositionally biased region" description="Polar residues" evidence="1">
    <location>
        <begin position="284"/>
        <end position="310"/>
    </location>
</feature>
<feature type="compositionally biased region" description="Low complexity" evidence="1">
    <location>
        <begin position="8"/>
        <end position="20"/>
    </location>
</feature>
<proteinExistence type="predicted"/>
<name>A0A2H3J9I5_WOLCO</name>
<feature type="compositionally biased region" description="Low complexity" evidence="1">
    <location>
        <begin position="348"/>
        <end position="358"/>
    </location>
</feature>
<dbReference type="EMBL" id="KB467943">
    <property type="protein sequence ID" value="PCH38922.1"/>
    <property type="molecule type" value="Genomic_DNA"/>
</dbReference>
<dbReference type="STRING" id="742152.A0A2H3J9I5"/>
<protein>
    <recommendedName>
        <fullName evidence="4">DNA replication regulator Sld3 C-terminal domain-containing protein</fullName>
    </recommendedName>
</protein>
<feature type="compositionally biased region" description="Polar residues" evidence="1">
    <location>
        <begin position="260"/>
        <end position="272"/>
    </location>
</feature>